<evidence type="ECO:0000256" key="3">
    <source>
        <dbReference type="ARBA" id="ARBA00022777"/>
    </source>
</evidence>
<dbReference type="CDD" id="cd10361">
    <property type="entry name" value="SH2_Fps_family"/>
    <property type="match status" value="1"/>
</dbReference>
<evidence type="ECO:0000256" key="5">
    <source>
        <dbReference type="ARBA" id="ARBA00023137"/>
    </source>
</evidence>
<evidence type="ECO:0000256" key="7">
    <source>
        <dbReference type="RuleBase" id="RU362096"/>
    </source>
</evidence>
<dbReference type="Gene3D" id="3.30.505.10">
    <property type="entry name" value="SH2 domain"/>
    <property type="match status" value="1"/>
</dbReference>
<comment type="caution">
    <text evidence="10">The sequence shown here is derived from an EMBL/GenBank/DDBJ whole genome shotgun (WGS) entry which is preliminary data.</text>
</comment>
<keyword evidence="11" id="KW-1185">Reference proteome</keyword>
<evidence type="ECO:0000256" key="1">
    <source>
        <dbReference type="ARBA" id="ARBA00022679"/>
    </source>
</evidence>
<dbReference type="InterPro" id="IPR036860">
    <property type="entry name" value="SH2_dom_sf"/>
</dbReference>
<proteinExistence type="inferred from homology"/>
<sequence length="419" mass="47814">MDILAESSRIDPWLLNQQFFHGYLTREDLPSILRDHGDFLVRCSEAGKQKPREIIVSVMYDPEGKMKGMDRDIQMEAIRHIIVQSLSNNEQTHYYLDMNTKFPSIEELLMHHRVHPIIVNQVEVALKKGMPLATWEYPAKAVEVGKFLGTGPFGEIRKGKLTKRDGNVIDVSVRMMKGRSDICKQQMRELIRQARLMRELAHPNVLRFHGVCFLQLPVLVLIELVSGGALDAYLLDNKSTIGKEEKVQMIASAGSALKYLHLKEILLRDIAAKNCLYTANKLLKISEFGWSRRGTVYKIKANKKGNTKIESFIKWMAPESIRTYTFSQKTDVYSYGMLIYEIFACEEPYAKMSTTAAKEAVLSGALNQFPTETPSTIINYVRGKMWNMDPDKRATITEIVQWMSSFIGPTPRTAVLAYH</sequence>
<dbReference type="Pfam" id="PF00017">
    <property type="entry name" value="SH2"/>
    <property type="match status" value="1"/>
</dbReference>
<dbReference type="Pfam" id="PF07714">
    <property type="entry name" value="PK_Tyr_Ser-Thr"/>
    <property type="match status" value="1"/>
</dbReference>
<dbReference type="PROSITE" id="PS50001">
    <property type="entry name" value="SH2"/>
    <property type="match status" value="1"/>
</dbReference>
<feature type="domain" description="SH2" evidence="8">
    <location>
        <begin position="19"/>
        <end position="132"/>
    </location>
</feature>
<dbReference type="PANTHER" id="PTHR24418">
    <property type="entry name" value="TYROSINE-PROTEIN KINASE"/>
    <property type="match status" value="1"/>
</dbReference>
<evidence type="ECO:0000259" key="9">
    <source>
        <dbReference type="PROSITE" id="PS50011"/>
    </source>
</evidence>
<accession>A0ABR1DEL9</accession>
<dbReference type="InterPro" id="IPR000980">
    <property type="entry name" value="SH2"/>
</dbReference>
<keyword evidence="6" id="KW-0727">SH2 domain</keyword>
<dbReference type="InterPro" id="IPR050198">
    <property type="entry name" value="Non-receptor_tyrosine_kinases"/>
</dbReference>
<evidence type="ECO:0000313" key="11">
    <source>
        <dbReference type="Proteomes" id="UP001303046"/>
    </source>
</evidence>
<dbReference type="InterPro" id="IPR000719">
    <property type="entry name" value="Prot_kinase_dom"/>
</dbReference>
<comment type="similarity">
    <text evidence="7">Belongs to the protein kinase superfamily. Tyr protein kinase family.</text>
</comment>
<dbReference type="Proteomes" id="UP001303046">
    <property type="component" value="Unassembled WGS sequence"/>
</dbReference>
<dbReference type="SUPFAM" id="SSF55550">
    <property type="entry name" value="SH2 domain"/>
    <property type="match status" value="1"/>
</dbReference>
<keyword evidence="1 7" id="KW-0808">Transferase</keyword>
<keyword evidence="4 7" id="KW-0067">ATP-binding</keyword>
<evidence type="ECO:0000313" key="10">
    <source>
        <dbReference type="EMBL" id="KAK6748380.1"/>
    </source>
</evidence>
<dbReference type="PROSITE" id="PS50011">
    <property type="entry name" value="PROTEIN_KINASE_DOM"/>
    <property type="match status" value="1"/>
</dbReference>
<protein>
    <recommendedName>
        <fullName evidence="7">Tyrosine-protein kinase</fullName>
        <ecNumber evidence="7">2.7.10.2</ecNumber>
    </recommendedName>
</protein>
<gene>
    <name evidence="10" type="primary">Necator_chrIV.g14461</name>
    <name evidence="10" type="ORF">RB195_001167</name>
</gene>
<dbReference type="SMART" id="SM00252">
    <property type="entry name" value="SH2"/>
    <property type="match status" value="1"/>
</dbReference>
<evidence type="ECO:0000256" key="2">
    <source>
        <dbReference type="ARBA" id="ARBA00022741"/>
    </source>
</evidence>
<dbReference type="InterPro" id="IPR035849">
    <property type="entry name" value="Fes/Fps/Fer_SH2"/>
</dbReference>
<reference evidence="10 11" key="1">
    <citation type="submission" date="2023-08" db="EMBL/GenBank/DDBJ databases">
        <title>A Necator americanus chromosomal reference genome.</title>
        <authorList>
            <person name="Ilik V."/>
            <person name="Petrzelkova K.J."/>
            <person name="Pardy F."/>
            <person name="Fuh T."/>
            <person name="Niatou-Singa F.S."/>
            <person name="Gouil Q."/>
            <person name="Baker L."/>
            <person name="Ritchie M.E."/>
            <person name="Jex A.R."/>
            <person name="Gazzola D."/>
            <person name="Li H."/>
            <person name="Toshio Fujiwara R."/>
            <person name="Zhan B."/>
            <person name="Aroian R.V."/>
            <person name="Pafco B."/>
            <person name="Schwarz E.M."/>
        </authorList>
    </citation>
    <scope>NUCLEOTIDE SEQUENCE [LARGE SCALE GENOMIC DNA]</scope>
    <source>
        <strain evidence="10 11">Aroian</strain>
        <tissue evidence="10">Whole animal</tissue>
    </source>
</reference>
<name>A0ABR1DEL9_NECAM</name>
<keyword evidence="5 7" id="KW-0829">Tyrosine-protein kinase</keyword>
<organism evidence="10 11">
    <name type="scientific">Necator americanus</name>
    <name type="common">Human hookworm</name>
    <dbReference type="NCBI Taxonomy" id="51031"/>
    <lineage>
        <taxon>Eukaryota</taxon>
        <taxon>Metazoa</taxon>
        <taxon>Ecdysozoa</taxon>
        <taxon>Nematoda</taxon>
        <taxon>Chromadorea</taxon>
        <taxon>Rhabditida</taxon>
        <taxon>Rhabditina</taxon>
        <taxon>Rhabditomorpha</taxon>
        <taxon>Strongyloidea</taxon>
        <taxon>Ancylostomatidae</taxon>
        <taxon>Bunostominae</taxon>
        <taxon>Necator</taxon>
    </lineage>
</organism>
<evidence type="ECO:0000259" key="8">
    <source>
        <dbReference type="PROSITE" id="PS50001"/>
    </source>
</evidence>
<dbReference type="InterPro" id="IPR011009">
    <property type="entry name" value="Kinase-like_dom_sf"/>
</dbReference>
<evidence type="ECO:0000256" key="4">
    <source>
        <dbReference type="ARBA" id="ARBA00022840"/>
    </source>
</evidence>
<evidence type="ECO:0000256" key="6">
    <source>
        <dbReference type="PROSITE-ProRule" id="PRU00191"/>
    </source>
</evidence>
<keyword evidence="2 7" id="KW-0547">Nucleotide-binding</keyword>
<dbReference type="Gene3D" id="1.10.510.10">
    <property type="entry name" value="Transferase(Phosphotransferase) domain 1"/>
    <property type="match status" value="1"/>
</dbReference>
<dbReference type="EC" id="2.7.10.2" evidence="7"/>
<feature type="domain" description="Protein kinase" evidence="9">
    <location>
        <begin position="142"/>
        <end position="407"/>
    </location>
</feature>
<comment type="catalytic activity">
    <reaction evidence="7">
        <text>L-tyrosyl-[protein] + ATP = O-phospho-L-tyrosyl-[protein] + ADP + H(+)</text>
        <dbReference type="Rhea" id="RHEA:10596"/>
        <dbReference type="Rhea" id="RHEA-COMP:10136"/>
        <dbReference type="Rhea" id="RHEA-COMP:20101"/>
        <dbReference type="ChEBI" id="CHEBI:15378"/>
        <dbReference type="ChEBI" id="CHEBI:30616"/>
        <dbReference type="ChEBI" id="CHEBI:46858"/>
        <dbReference type="ChEBI" id="CHEBI:61978"/>
        <dbReference type="ChEBI" id="CHEBI:456216"/>
        <dbReference type="EC" id="2.7.10.2"/>
    </reaction>
</comment>
<dbReference type="EMBL" id="JAVFWL010000004">
    <property type="protein sequence ID" value="KAK6748380.1"/>
    <property type="molecule type" value="Genomic_DNA"/>
</dbReference>
<keyword evidence="3 7" id="KW-0418">Kinase</keyword>
<dbReference type="SUPFAM" id="SSF56112">
    <property type="entry name" value="Protein kinase-like (PK-like)"/>
    <property type="match status" value="1"/>
</dbReference>
<dbReference type="InterPro" id="IPR001245">
    <property type="entry name" value="Ser-Thr/Tyr_kinase_cat_dom"/>
</dbReference>